<name>A0A9X2BAF1_9SPHI</name>
<dbReference type="EMBL" id="JALJEJ010000006">
    <property type="protein sequence ID" value="MCJ8210750.1"/>
    <property type="molecule type" value="Genomic_DNA"/>
</dbReference>
<dbReference type="GO" id="GO:0016757">
    <property type="term" value="F:glycosyltransferase activity"/>
    <property type="evidence" value="ECO:0007669"/>
    <property type="project" value="UniProtKB-KW"/>
</dbReference>
<keyword evidence="4" id="KW-0812">Transmembrane</keyword>
<feature type="domain" description="GH18" evidence="6">
    <location>
        <begin position="103"/>
        <end position="414"/>
    </location>
</feature>
<comment type="caution">
    <text evidence="7">The sequence shown here is derived from an EMBL/GenBank/DDBJ whole genome shotgun (WGS) entry which is preliminary data.</text>
</comment>
<proteinExistence type="inferred from homology"/>
<dbReference type="Pfam" id="PF00535">
    <property type="entry name" value="Glycos_transf_2"/>
    <property type="match status" value="1"/>
</dbReference>
<dbReference type="RefSeq" id="WP_245130612.1">
    <property type="nucleotide sequence ID" value="NZ_JALJEJ010000006.1"/>
</dbReference>
<dbReference type="Pfam" id="PF00704">
    <property type="entry name" value="Glyco_hydro_18"/>
    <property type="match status" value="1"/>
</dbReference>
<dbReference type="InterPro" id="IPR029044">
    <property type="entry name" value="Nucleotide-diphossugar_trans"/>
</dbReference>
<dbReference type="InterPro" id="IPR001223">
    <property type="entry name" value="Glyco_hydro18_cat"/>
</dbReference>
<dbReference type="SMART" id="SM00636">
    <property type="entry name" value="Glyco_18"/>
    <property type="match status" value="1"/>
</dbReference>
<keyword evidence="4" id="KW-0472">Membrane</keyword>
<dbReference type="Gene3D" id="3.10.50.10">
    <property type="match status" value="1"/>
</dbReference>
<evidence type="ECO:0000256" key="1">
    <source>
        <dbReference type="ARBA" id="ARBA00006739"/>
    </source>
</evidence>
<dbReference type="CDD" id="cd10962">
    <property type="entry name" value="CE4_GT2-like"/>
    <property type="match status" value="1"/>
</dbReference>
<dbReference type="Gene3D" id="3.20.20.80">
    <property type="entry name" value="Glycosidases"/>
    <property type="match status" value="1"/>
</dbReference>
<dbReference type="CDD" id="cd06423">
    <property type="entry name" value="CESA_like"/>
    <property type="match status" value="1"/>
</dbReference>
<feature type="transmembrane region" description="Helical" evidence="4">
    <location>
        <begin position="1005"/>
        <end position="1024"/>
    </location>
</feature>
<dbReference type="Pfam" id="PF01522">
    <property type="entry name" value="Polysacc_deac_1"/>
    <property type="match status" value="1"/>
</dbReference>
<evidence type="ECO:0000313" key="8">
    <source>
        <dbReference type="Proteomes" id="UP001139450"/>
    </source>
</evidence>
<organism evidence="7 8">
    <name type="scientific">Mucilaginibacter straminoryzae</name>
    <dbReference type="NCBI Taxonomy" id="2932774"/>
    <lineage>
        <taxon>Bacteria</taxon>
        <taxon>Pseudomonadati</taxon>
        <taxon>Bacteroidota</taxon>
        <taxon>Sphingobacteriia</taxon>
        <taxon>Sphingobacteriales</taxon>
        <taxon>Sphingobacteriaceae</taxon>
        <taxon>Mucilaginibacter</taxon>
    </lineage>
</organism>
<dbReference type="GO" id="GO:0005975">
    <property type="term" value="P:carbohydrate metabolic process"/>
    <property type="evidence" value="ECO:0007669"/>
    <property type="project" value="InterPro"/>
</dbReference>
<dbReference type="InterPro" id="IPR001173">
    <property type="entry name" value="Glyco_trans_2-like"/>
</dbReference>
<dbReference type="InterPro" id="IPR011330">
    <property type="entry name" value="Glyco_hydro/deAcase_b/a-brl"/>
</dbReference>
<dbReference type="PROSITE" id="PS51910">
    <property type="entry name" value="GH18_2"/>
    <property type="match status" value="1"/>
</dbReference>
<dbReference type="SUPFAM" id="SSF51445">
    <property type="entry name" value="(Trans)glycosidases"/>
    <property type="match status" value="1"/>
</dbReference>
<dbReference type="Proteomes" id="UP001139450">
    <property type="component" value="Unassembled WGS sequence"/>
</dbReference>
<dbReference type="PANTHER" id="PTHR43630">
    <property type="entry name" value="POLY-BETA-1,6-N-ACETYL-D-GLUCOSAMINE SYNTHASE"/>
    <property type="match status" value="1"/>
</dbReference>
<keyword evidence="3 7" id="KW-0808">Transferase</keyword>
<evidence type="ECO:0000259" key="5">
    <source>
        <dbReference type="PROSITE" id="PS51677"/>
    </source>
</evidence>
<keyword evidence="8" id="KW-1185">Reference proteome</keyword>
<reference evidence="7" key="1">
    <citation type="submission" date="2022-04" db="EMBL/GenBank/DDBJ databases">
        <title>Mucilaginibacter sp. RS28 isolated from freshwater.</title>
        <authorList>
            <person name="Ko S.-R."/>
        </authorList>
    </citation>
    <scope>NUCLEOTIDE SEQUENCE</scope>
    <source>
        <strain evidence="7">RS28</strain>
    </source>
</reference>
<evidence type="ECO:0000259" key="6">
    <source>
        <dbReference type="PROSITE" id="PS51910"/>
    </source>
</evidence>
<dbReference type="Gene3D" id="3.90.550.10">
    <property type="entry name" value="Spore Coat Polysaccharide Biosynthesis Protein SpsA, Chain A"/>
    <property type="match status" value="1"/>
</dbReference>
<dbReference type="InterPro" id="IPR029070">
    <property type="entry name" value="Chitinase_insertion_sf"/>
</dbReference>
<protein>
    <submittedName>
        <fullName evidence="7">Glycosyltransferase</fullName>
        <ecNumber evidence="7">2.4.-.-</ecNumber>
    </submittedName>
</protein>
<feature type="transmembrane region" description="Helical" evidence="4">
    <location>
        <begin position="719"/>
        <end position="744"/>
    </location>
</feature>
<dbReference type="PANTHER" id="PTHR43630:SF1">
    <property type="entry name" value="POLY-BETA-1,6-N-ACETYL-D-GLUCOSAMINE SYNTHASE"/>
    <property type="match status" value="1"/>
</dbReference>
<dbReference type="InterPro" id="IPR017853">
    <property type="entry name" value="GH"/>
</dbReference>
<dbReference type="AlphaFoldDB" id="A0A9X2BAF1"/>
<sequence>MAQNKQIFQAETPGRWNRFKWISRVIAVILAAAVAASVITITSKQYPSLPNLNPAPKKLTKEEIDQLKHSKKYKDFRIQKAEIQALARARREHQRLHPNNKDRINAGFYRAWEAQAYNSLYDHIGKLDMIVSEGFSITPNADTVTAKMDTGLLNLNKKYHKPVVVSLSNYINYDNQHGGFDSKDVIRIVNNKASRATFISSVIKQLNFYKFKGINLGFDDLPSRNSKAYYNFLREFYTALHAAGYLVTQNVIAEDDTYDLKELQKYNDFLFVMAFDQHNENTNPGDISNQHWVEEILDRVCAIVPSEKVILTVAGGGYDWPQNSTGKSIGYQYAISTALEQHKKINYDPQSANLSYDYVGKDGLRHDVYFTDAATNFNIIRMADDWATGGVALWRLGTEDPRLWTFFQKNLTIDSLRKTGVEVKRLTSVGLNNKIDYDGDGEVLDLITTPDTGSIDVQMDTKNFVITNQNYIKLPTKYVIRRYGYAPKKVVLTFDDGPDPDYTPRILDILKKEKVPAAFFVVGSMVEKNIPLLRRIYDEGYEIGNHTFFHPDISTVSIPRVRLELNSTRRLIEAVTGRSTILFRPPFNADAEPQTLAEVIPVAESRKQNYINIGESIDPWDWQPGVTADSIIARTIRQADKGSMILLHDAGGDTREETVKALPAIIHYFKTHGYQFTTIADVLGKTKDDLMPPIKDDANSGITGPLYNFFIIGFFYGNWFMLYLFFSAIFLAIGRIIMIGVLAIRQYFEDKKTRDARYQNAVLYPVSIIVPAYNEEVTAIKTIDSLLQLEYPELEIIFIDDGSKDRTFEVVNNAYGNHEKVTVLTKPNGGKASALNFGITHARYDYVVCIDADTVLKNDAIYHLMTYFTDEEIGAVAGTVKVGNENNLITRWQSIEYITAQNMDRRAFDLINSITVVPGAIGAFRKAAIFKAGGFTYDTLAEDCDLTMRILKQGYIVRNCGEAIAYTEAPETIGALLKQRFRWSFGVIQSFWKNRDALFNKKFKFFGMVGMPNILVFQIILPLFSPLADLLMIIGLFSDKPWKILGYYLAFIVVDFIVSVVAFRMEREDYKKLVYIIPQRFIWRQLMYYVLFKAIRKAVKGELSGWGALKRTGNVTLKRGEQK</sequence>
<gene>
    <name evidence="7" type="ORF">MUY27_13615</name>
</gene>
<feature type="transmembrane region" description="Helical" evidence="4">
    <location>
        <begin position="1044"/>
        <end position="1063"/>
    </location>
</feature>
<evidence type="ECO:0000313" key="7">
    <source>
        <dbReference type="EMBL" id="MCJ8210750.1"/>
    </source>
</evidence>
<evidence type="ECO:0000256" key="4">
    <source>
        <dbReference type="SAM" id="Phobius"/>
    </source>
</evidence>
<dbReference type="PROSITE" id="PS51677">
    <property type="entry name" value="NODB"/>
    <property type="match status" value="1"/>
</dbReference>
<dbReference type="GO" id="GO:0016810">
    <property type="term" value="F:hydrolase activity, acting on carbon-nitrogen (but not peptide) bonds"/>
    <property type="evidence" value="ECO:0007669"/>
    <property type="project" value="InterPro"/>
</dbReference>
<dbReference type="InterPro" id="IPR011583">
    <property type="entry name" value="Chitinase_II/V-like_cat"/>
</dbReference>
<feature type="transmembrane region" description="Helical" evidence="4">
    <location>
        <begin position="21"/>
        <end position="41"/>
    </location>
</feature>
<dbReference type="GO" id="GO:0008061">
    <property type="term" value="F:chitin binding"/>
    <property type="evidence" value="ECO:0007669"/>
    <property type="project" value="InterPro"/>
</dbReference>
<comment type="similarity">
    <text evidence="1">Belongs to the glycosyltransferase 2 family.</text>
</comment>
<dbReference type="SUPFAM" id="SSF53448">
    <property type="entry name" value="Nucleotide-diphospho-sugar transferases"/>
    <property type="match status" value="1"/>
</dbReference>
<evidence type="ECO:0000256" key="2">
    <source>
        <dbReference type="ARBA" id="ARBA00022676"/>
    </source>
</evidence>
<accession>A0A9X2BAF1</accession>
<keyword evidence="4" id="KW-1133">Transmembrane helix</keyword>
<dbReference type="Gene3D" id="3.20.20.370">
    <property type="entry name" value="Glycoside hydrolase/deacetylase"/>
    <property type="match status" value="1"/>
</dbReference>
<dbReference type="SUPFAM" id="SSF88713">
    <property type="entry name" value="Glycoside hydrolase/deacetylase"/>
    <property type="match status" value="1"/>
</dbReference>
<dbReference type="EC" id="2.4.-.-" evidence="7"/>
<feature type="domain" description="NodB homology" evidence="5">
    <location>
        <begin position="488"/>
        <end position="677"/>
    </location>
</feature>
<evidence type="ECO:0000256" key="3">
    <source>
        <dbReference type="ARBA" id="ARBA00022679"/>
    </source>
</evidence>
<keyword evidence="2 7" id="KW-0328">Glycosyltransferase</keyword>
<dbReference type="InterPro" id="IPR002509">
    <property type="entry name" value="NODB_dom"/>
</dbReference>